<protein>
    <submittedName>
        <fullName evidence="1">Uncharacterized protein</fullName>
    </submittedName>
</protein>
<proteinExistence type="predicted"/>
<sequence length="40" mass="4526">MCPWFQYDCAQTQWFAGALFIVIGVLILSKSSVETKESID</sequence>
<gene>
    <name evidence="1" type="ORF">Patl1_09262</name>
</gene>
<organism evidence="1 2">
    <name type="scientific">Pistacia atlantica</name>
    <dbReference type="NCBI Taxonomy" id="434234"/>
    <lineage>
        <taxon>Eukaryota</taxon>
        <taxon>Viridiplantae</taxon>
        <taxon>Streptophyta</taxon>
        <taxon>Embryophyta</taxon>
        <taxon>Tracheophyta</taxon>
        <taxon>Spermatophyta</taxon>
        <taxon>Magnoliopsida</taxon>
        <taxon>eudicotyledons</taxon>
        <taxon>Gunneridae</taxon>
        <taxon>Pentapetalae</taxon>
        <taxon>rosids</taxon>
        <taxon>malvids</taxon>
        <taxon>Sapindales</taxon>
        <taxon>Anacardiaceae</taxon>
        <taxon>Pistacia</taxon>
    </lineage>
</organism>
<dbReference type="Proteomes" id="UP001164250">
    <property type="component" value="Chromosome 10"/>
</dbReference>
<evidence type="ECO:0000313" key="1">
    <source>
        <dbReference type="EMBL" id="KAJ0086017.1"/>
    </source>
</evidence>
<name>A0ACC1AHM7_9ROSI</name>
<accession>A0ACC1AHM7</accession>
<dbReference type="EMBL" id="CM047906">
    <property type="protein sequence ID" value="KAJ0086017.1"/>
    <property type="molecule type" value="Genomic_DNA"/>
</dbReference>
<keyword evidence="2" id="KW-1185">Reference proteome</keyword>
<evidence type="ECO:0000313" key="2">
    <source>
        <dbReference type="Proteomes" id="UP001164250"/>
    </source>
</evidence>
<comment type="caution">
    <text evidence="1">The sequence shown here is derived from an EMBL/GenBank/DDBJ whole genome shotgun (WGS) entry which is preliminary data.</text>
</comment>
<reference evidence="2" key="1">
    <citation type="journal article" date="2023" name="G3 (Bethesda)">
        <title>Genome assembly and association tests identify interacting loci associated with vigor, precocity, and sex in interspecific pistachio rootstocks.</title>
        <authorList>
            <person name="Palmer W."/>
            <person name="Jacygrad E."/>
            <person name="Sagayaradj S."/>
            <person name="Cavanaugh K."/>
            <person name="Han R."/>
            <person name="Bertier L."/>
            <person name="Beede B."/>
            <person name="Kafkas S."/>
            <person name="Golino D."/>
            <person name="Preece J."/>
            <person name="Michelmore R."/>
        </authorList>
    </citation>
    <scope>NUCLEOTIDE SEQUENCE [LARGE SCALE GENOMIC DNA]</scope>
</reference>